<name>A0ABQ4M9C7_9BACL</name>
<organism evidence="3 4">
    <name type="scientific">Paenibacillus vini</name>
    <dbReference type="NCBI Taxonomy" id="1476024"/>
    <lineage>
        <taxon>Bacteria</taxon>
        <taxon>Bacillati</taxon>
        <taxon>Bacillota</taxon>
        <taxon>Bacilli</taxon>
        <taxon>Bacillales</taxon>
        <taxon>Paenibacillaceae</taxon>
        <taxon>Paenibacillus</taxon>
    </lineage>
</organism>
<protein>
    <recommendedName>
        <fullName evidence="2">Bacterial toxin 30 domain-containing protein</fullName>
    </recommendedName>
</protein>
<feature type="region of interest" description="Disordered" evidence="1">
    <location>
        <begin position="294"/>
        <end position="315"/>
    </location>
</feature>
<evidence type="ECO:0000256" key="1">
    <source>
        <dbReference type="SAM" id="MobiDB-lite"/>
    </source>
</evidence>
<dbReference type="Pfam" id="PF15532">
    <property type="entry name" value="Ntox30"/>
    <property type="match status" value="1"/>
</dbReference>
<evidence type="ECO:0000313" key="4">
    <source>
        <dbReference type="Proteomes" id="UP000679992"/>
    </source>
</evidence>
<evidence type="ECO:0000313" key="3">
    <source>
        <dbReference type="EMBL" id="GIP52596.1"/>
    </source>
</evidence>
<evidence type="ECO:0000259" key="2">
    <source>
        <dbReference type="Pfam" id="PF15532"/>
    </source>
</evidence>
<dbReference type="Proteomes" id="UP000679992">
    <property type="component" value="Unassembled WGS sequence"/>
</dbReference>
<gene>
    <name evidence="3" type="ORF">J42TS3_16310</name>
</gene>
<keyword evidence="4" id="KW-1185">Reference proteome</keyword>
<feature type="compositionally biased region" description="Low complexity" evidence="1">
    <location>
        <begin position="389"/>
        <end position="400"/>
    </location>
</feature>
<comment type="caution">
    <text evidence="3">The sequence shown here is derived from an EMBL/GenBank/DDBJ whole genome shotgun (WGS) entry which is preliminary data.</text>
</comment>
<proteinExistence type="predicted"/>
<feature type="region of interest" description="Disordered" evidence="1">
    <location>
        <begin position="356"/>
        <end position="411"/>
    </location>
</feature>
<dbReference type="InterPro" id="IPR029111">
    <property type="entry name" value="Ntox30"/>
</dbReference>
<feature type="domain" description="Bacterial toxin 30" evidence="2">
    <location>
        <begin position="439"/>
        <end position="546"/>
    </location>
</feature>
<feature type="compositionally biased region" description="Polar residues" evidence="1">
    <location>
        <begin position="356"/>
        <end position="383"/>
    </location>
</feature>
<accession>A0ABQ4M9C7</accession>
<dbReference type="EMBL" id="BOSL01000004">
    <property type="protein sequence ID" value="GIP52596.1"/>
    <property type="molecule type" value="Genomic_DNA"/>
</dbReference>
<reference evidence="3 4" key="1">
    <citation type="submission" date="2021-03" db="EMBL/GenBank/DDBJ databases">
        <title>Antimicrobial resistance genes in bacteria isolated from Japanese honey, and their potential for conferring macrolide and lincosamide resistance in the American foulbrood pathogen Paenibacillus larvae.</title>
        <authorList>
            <person name="Okamoto M."/>
            <person name="Kumagai M."/>
            <person name="Kanamori H."/>
            <person name="Takamatsu D."/>
        </authorList>
    </citation>
    <scope>NUCLEOTIDE SEQUENCE [LARGE SCALE GENOMIC DNA]</scope>
    <source>
        <strain evidence="3 4">J42TS3</strain>
    </source>
</reference>
<sequence>MGNAGTETLNWKDTFKRFVQQPLMLVTGAPLLQRLEHVKEDERISHLLRQMESGDWTEKERAWLELIQIAEAFENIARSQRAYAIYKTYGNGPYMESARLYAREQREKLKQLGVSEKWFGANVNLSGHYSGSPLTACQYNPLKHDTSPMPEEPELRFMIAAGLLNNTYRTWVQLTYGPAESAIKRMEAERKDPDRILEKAVEYYNQKRQESPGDFQLYYVSLTLALGIEHGADQIGNLDYWLGQQLTNERKIEIAKALRDAGTEEVAANSLYVLTPTHEQAQSDLAGGYGAGAPSVVPRRSPGMPKVKTPGMASETLPSNKLKVKLPALPAADLRKFFQDMRKDLWNWGSRTNLATTGPSVDGIPNNSSKQQSSKPTENQLQYRQIFMDGDGNSSGGSPKKPGDLTGKAAGTVKAPDIDLNRISTGAVGNFRNIKDVNDLISRIPADAKQIPWREVPGGAKEGIKFRWVDEAGKTWDVRAHSIDPSAPPGSNAANGWIYRVEVKQVNPKWKWTMDSNGNFHKENVLKENSPYYDESIANETHIPFK</sequence>